<reference evidence="2 3" key="2">
    <citation type="submission" date="2020-06" db="EMBL/GenBank/DDBJ databases">
        <title>Antribacter stalactiti gen. nov., sp. nov., a new member of the family Nacardiaceae isolated from a cave.</title>
        <authorList>
            <person name="Kim I.S."/>
        </authorList>
    </citation>
    <scope>NUCLEOTIDE SEQUENCE [LARGE SCALE GENOMIC DNA]</scope>
    <source>
        <strain evidence="2 3">YC2-7</strain>
    </source>
</reference>
<dbReference type="PANTHER" id="PTHR37539">
    <property type="entry name" value="SECRETED PROTEIN-RELATED"/>
    <property type="match status" value="1"/>
</dbReference>
<dbReference type="AlphaFoldDB" id="A0A848KEG9"/>
<dbReference type="RefSeq" id="WP_169588851.1">
    <property type="nucleotide sequence ID" value="NZ_VCQU01000005.1"/>
</dbReference>
<dbReference type="Proteomes" id="UP000535543">
    <property type="component" value="Unassembled WGS sequence"/>
</dbReference>
<feature type="domain" description="ER-bound oxygenase mpaB/mpaB'/Rubber oxygenase catalytic" evidence="1">
    <location>
        <begin position="121"/>
        <end position="358"/>
    </location>
</feature>
<protein>
    <submittedName>
        <fullName evidence="2">DUF2236 domain-containing protein</fullName>
    </submittedName>
</protein>
<accession>A0A848KEG9</accession>
<evidence type="ECO:0000313" key="2">
    <source>
        <dbReference type="EMBL" id="NMN96699.1"/>
    </source>
</evidence>
<dbReference type="EMBL" id="VCQU01000005">
    <property type="protein sequence ID" value="NMN96699.1"/>
    <property type="molecule type" value="Genomic_DNA"/>
</dbReference>
<evidence type="ECO:0000313" key="3">
    <source>
        <dbReference type="Proteomes" id="UP000535543"/>
    </source>
</evidence>
<gene>
    <name evidence="2" type="ORF">FGL95_16805</name>
</gene>
<organism evidence="2 3">
    <name type="scientific">Antrihabitans stalactiti</name>
    <dbReference type="NCBI Taxonomy" id="2584121"/>
    <lineage>
        <taxon>Bacteria</taxon>
        <taxon>Bacillati</taxon>
        <taxon>Actinomycetota</taxon>
        <taxon>Actinomycetes</taxon>
        <taxon>Mycobacteriales</taxon>
        <taxon>Nocardiaceae</taxon>
        <taxon>Antrihabitans</taxon>
    </lineage>
</organism>
<evidence type="ECO:0000259" key="1">
    <source>
        <dbReference type="Pfam" id="PF09995"/>
    </source>
</evidence>
<dbReference type="InterPro" id="IPR037473">
    <property type="entry name" value="Lcp-like"/>
</dbReference>
<name>A0A848KEG9_9NOCA</name>
<dbReference type="GO" id="GO:0016491">
    <property type="term" value="F:oxidoreductase activity"/>
    <property type="evidence" value="ECO:0007669"/>
    <property type="project" value="InterPro"/>
</dbReference>
<reference evidence="2 3" key="1">
    <citation type="submission" date="2019-05" db="EMBL/GenBank/DDBJ databases">
        <authorList>
            <person name="Lee S.D."/>
        </authorList>
    </citation>
    <scope>NUCLEOTIDE SEQUENCE [LARGE SCALE GENOMIC DNA]</scope>
    <source>
        <strain evidence="2 3">YC2-7</strain>
    </source>
</reference>
<keyword evidence="3" id="KW-1185">Reference proteome</keyword>
<proteinExistence type="predicted"/>
<sequence length="434" mass="48656">MTVTETAAFVGADVPADQTEGRQLGRTVNYEHAVGIYGRPELEFITSHYNIGDEPGYLAYRALKPLKGRGKAMFDQAIAHGIDTVVDPPAELVALFAEADNVPDWVDWDQLHRGSVAYWRAGKLVVMTLAYAAIGAGFRTYGGSRPLVLSRRLIERDQVGRRLIETLRWAANASKPGGMQRNGDGFRMTMNVRWIHGAVRYHLSRDKSWNWQDWGLVVSNVDSIYTMGCLFCEAVIDALEKAGIKVTQQEKEDITALWRYIGHVMGIPEDINFTDWADLKRKSAIVKLLEHPADEGCRALMSSLTDYMCEEEIEGYEVIPAMIDKRLGVAQRKKLTYGLMRAWAGDEICDQLGVPDNKLRYLLPAARPFIAAYDRIGRRLPHDDEARALRAIEAFGVATTVHEGETEVADADDVVHGFTRFAERANEILRRKSA</sequence>
<comment type="caution">
    <text evidence="2">The sequence shown here is derived from an EMBL/GenBank/DDBJ whole genome shotgun (WGS) entry which is preliminary data.</text>
</comment>
<dbReference type="InterPro" id="IPR018713">
    <property type="entry name" value="MPAB/Lcp_cat_dom"/>
</dbReference>
<dbReference type="PANTHER" id="PTHR37539:SF1">
    <property type="entry name" value="ER-BOUND OXYGENASE MPAB_MPAB'_RUBBER OXYGENASE CATALYTIC DOMAIN-CONTAINING PROTEIN"/>
    <property type="match status" value="1"/>
</dbReference>
<dbReference type="Pfam" id="PF09995">
    <property type="entry name" value="MPAB_Lcp_cat"/>
    <property type="match status" value="1"/>
</dbReference>